<dbReference type="AlphaFoldDB" id="A0AAV6QEB4"/>
<feature type="compositionally biased region" description="Low complexity" evidence="10">
    <location>
        <begin position="649"/>
        <end position="666"/>
    </location>
</feature>
<name>A0AAV6QEB4_SOLSE</name>
<feature type="region of interest" description="Disordered" evidence="10">
    <location>
        <begin position="531"/>
        <end position="555"/>
    </location>
</feature>
<feature type="compositionally biased region" description="Basic and acidic residues" evidence="10">
    <location>
        <begin position="133"/>
        <end position="152"/>
    </location>
</feature>
<evidence type="ECO:0000256" key="7">
    <source>
        <dbReference type="ARBA" id="ARBA00023163"/>
    </source>
</evidence>
<dbReference type="GO" id="GO:0006357">
    <property type="term" value="P:regulation of transcription by RNA polymerase II"/>
    <property type="evidence" value="ECO:0007669"/>
    <property type="project" value="TreeGrafter"/>
</dbReference>
<dbReference type="GO" id="GO:0045165">
    <property type="term" value="P:cell fate commitment"/>
    <property type="evidence" value="ECO:0007669"/>
    <property type="project" value="TreeGrafter"/>
</dbReference>
<feature type="compositionally biased region" description="Basic and acidic residues" evidence="10">
    <location>
        <begin position="104"/>
        <end position="118"/>
    </location>
</feature>
<feature type="region of interest" description="Disordered" evidence="10">
    <location>
        <begin position="760"/>
        <end position="781"/>
    </location>
</feature>
<evidence type="ECO:0000256" key="3">
    <source>
        <dbReference type="ARBA" id="ARBA00022737"/>
    </source>
</evidence>
<dbReference type="FunFam" id="3.30.160.60:FF:000671">
    <property type="entry name" value="Zinc finger protein 26"/>
    <property type="match status" value="1"/>
</dbReference>
<proteinExistence type="predicted"/>
<organism evidence="12 13">
    <name type="scientific">Solea senegalensis</name>
    <name type="common">Senegalese sole</name>
    <dbReference type="NCBI Taxonomy" id="28829"/>
    <lineage>
        <taxon>Eukaryota</taxon>
        <taxon>Metazoa</taxon>
        <taxon>Chordata</taxon>
        <taxon>Craniata</taxon>
        <taxon>Vertebrata</taxon>
        <taxon>Euteleostomi</taxon>
        <taxon>Actinopterygii</taxon>
        <taxon>Neopterygii</taxon>
        <taxon>Teleostei</taxon>
        <taxon>Neoteleostei</taxon>
        <taxon>Acanthomorphata</taxon>
        <taxon>Carangaria</taxon>
        <taxon>Pleuronectiformes</taxon>
        <taxon>Pleuronectoidei</taxon>
        <taxon>Soleidae</taxon>
        <taxon>Solea</taxon>
    </lineage>
</organism>
<evidence type="ECO:0000256" key="8">
    <source>
        <dbReference type="ARBA" id="ARBA00023242"/>
    </source>
</evidence>
<keyword evidence="6" id="KW-0805">Transcription regulation</keyword>
<evidence type="ECO:0000259" key="11">
    <source>
        <dbReference type="PROSITE" id="PS50157"/>
    </source>
</evidence>
<dbReference type="GO" id="GO:0000978">
    <property type="term" value="F:RNA polymerase II cis-regulatory region sequence-specific DNA binding"/>
    <property type="evidence" value="ECO:0007669"/>
    <property type="project" value="TreeGrafter"/>
</dbReference>
<feature type="domain" description="C2H2-type" evidence="11">
    <location>
        <begin position="952"/>
        <end position="979"/>
    </location>
</feature>
<reference evidence="12 13" key="1">
    <citation type="journal article" date="2021" name="Sci. Rep.">
        <title>Chromosome anchoring in Senegalese sole (Solea senegalensis) reveals sex-associated markers and genome rearrangements in flatfish.</title>
        <authorList>
            <person name="Guerrero-Cozar I."/>
            <person name="Gomez-Garrido J."/>
            <person name="Berbel C."/>
            <person name="Martinez-Blanch J.F."/>
            <person name="Alioto T."/>
            <person name="Claros M.G."/>
            <person name="Gagnaire P.A."/>
            <person name="Manchado M."/>
        </authorList>
    </citation>
    <scope>NUCLEOTIDE SEQUENCE [LARGE SCALE GENOMIC DNA]</scope>
    <source>
        <strain evidence="12">Sse05_10M</strain>
    </source>
</reference>
<feature type="domain" description="C2H2-type" evidence="11">
    <location>
        <begin position="980"/>
        <end position="1007"/>
    </location>
</feature>
<keyword evidence="7" id="KW-0804">Transcription</keyword>
<feature type="region of interest" description="Disordered" evidence="10">
    <location>
        <begin position="569"/>
        <end position="588"/>
    </location>
</feature>
<protein>
    <submittedName>
        <fullName evidence="12">Transcriptional regulator CRZ2-like</fullName>
    </submittedName>
</protein>
<keyword evidence="3" id="KW-0677">Repeat</keyword>
<comment type="caution">
    <text evidence="12">The sequence shown here is derived from an EMBL/GenBank/DDBJ whole genome shotgun (WGS) entry which is preliminary data.</text>
</comment>
<dbReference type="InterPro" id="IPR050331">
    <property type="entry name" value="Zinc_finger"/>
</dbReference>
<dbReference type="PROSITE" id="PS00028">
    <property type="entry name" value="ZINC_FINGER_C2H2_1"/>
    <property type="match status" value="2"/>
</dbReference>
<gene>
    <name evidence="12" type="ORF">JOB18_036977</name>
</gene>
<dbReference type="PANTHER" id="PTHR16515">
    <property type="entry name" value="PR DOMAIN ZINC FINGER PROTEIN"/>
    <property type="match status" value="1"/>
</dbReference>
<evidence type="ECO:0000256" key="9">
    <source>
        <dbReference type="PROSITE-ProRule" id="PRU00042"/>
    </source>
</evidence>
<evidence type="ECO:0000313" key="12">
    <source>
        <dbReference type="EMBL" id="KAG7486711.1"/>
    </source>
</evidence>
<feature type="region of interest" description="Disordered" evidence="10">
    <location>
        <begin position="226"/>
        <end position="297"/>
    </location>
</feature>
<sequence length="1044" mass="111901">MRSRRRQTDRQAETDSGDRRWTLTRTMADCVGFQAQIASIVEILANSAVAEICKLVEDGYAALRAQMEQERDKSEKDKSALRQKLRDMDVKMRSYERKMRRRLQREEGHGEQEDKSRGAEAGPEDLHTPPASSEDKSFHHLSKQEETKPLPLVKQERVERGDCNLDLKVEVNIRAECGLSAALESSEEAPPTVVTDTSVTHITASTILPSSSPADGTMDLACQPRAKRKAVKPLGSSLTGGGGGGGGGGGPVPDAARRELGVTDGALKPEIQTDDVTVEELHPSQLSTPLASDEPSPDRLNSLGLDLAWMQERVSHLGAAYAVAQLGLGNAEHPSASFSSQGGGDSLDGPPTMLFTGGAHEMAALAATFDMAAAAAAVAAPPPPPPPPPTAPSVTTTSQRRLYRSGAATVAAVDKTTEHIDSVLVIFKPEPLAAFVVSPREERRRFQRGKRPRSLLTAAAAAMSSRLAFQTQLASIMEVLANAAVAEICKLVDDDYAVVSLQMSQCQRENKALKRKLHLLELKMARGAAERRLRDSAANSSRPRVQIRESSSSTGGAFERQMNMSLWSSGGAAAGDAANQPIHSDDMQCKSPDVQLVEPEQLLVKEESVEANKVEEMEEDVSLIRDDGVLERIHRGASGQRASLEQDAQSQSQTQTSRTRPPARSSRGVEKEEEPDVVLVKVEEAEPVTGTDDLMGLSIQEGLVESSTDDYRGALAVDEATPAPINHLSELQESDGSFSESAPVMSEDSSSVVAVQLHVPDTNTPANPSAEQQQQQPAAQRSEYSLFELETFFTRWAPDVDSASASTGPSCSFSTDDSADCDPDEVTIVETELPGSSAGVAMGVSSAAVASTAHVQPTEPRAGASASVHVRMQVPSSQCPWSRTTAMMRRQQHSRLSAPSSSANSSGDKPSVSLPAGESPGIAAQHRVPFLAHHSESQAASIAFNDRRRKNYVCRACGKAFPGLSNLEAHERVHTGEKPFRCNTCGKHFSEAGNLKKHQRVHTGEKPFSCNQCGKRFAWICNLRTHQQSATGCGPQIGGGLGLS</sequence>
<evidence type="ECO:0000256" key="1">
    <source>
        <dbReference type="ARBA" id="ARBA00004123"/>
    </source>
</evidence>
<feature type="region of interest" description="Disordered" evidence="10">
    <location>
        <begin position="378"/>
        <end position="399"/>
    </location>
</feature>
<keyword evidence="8" id="KW-0539">Nucleus</keyword>
<feature type="compositionally biased region" description="Polar residues" evidence="10">
    <location>
        <begin position="537"/>
        <end position="555"/>
    </location>
</feature>
<keyword evidence="2" id="KW-0479">Metal-binding</keyword>
<feature type="region of interest" description="Disordered" evidence="10">
    <location>
        <begin position="637"/>
        <end position="677"/>
    </location>
</feature>
<feature type="compositionally biased region" description="Low complexity" evidence="10">
    <location>
        <begin position="765"/>
        <end position="780"/>
    </location>
</feature>
<feature type="compositionally biased region" description="Basic and acidic residues" evidence="10">
    <location>
        <begin position="67"/>
        <end position="97"/>
    </location>
</feature>
<dbReference type="Proteomes" id="UP000693946">
    <property type="component" value="Linkage Group LG6"/>
</dbReference>
<feature type="domain" description="C2H2-type" evidence="11">
    <location>
        <begin position="1008"/>
        <end position="1035"/>
    </location>
</feature>
<dbReference type="FunFam" id="3.30.160.60:FF:002343">
    <property type="entry name" value="Zinc finger protein 33A"/>
    <property type="match status" value="1"/>
</dbReference>
<keyword evidence="5" id="KW-0862">Zinc</keyword>
<feature type="compositionally biased region" description="Low complexity" evidence="10">
    <location>
        <begin position="894"/>
        <end position="911"/>
    </location>
</feature>
<dbReference type="EMBL" id="JAGKHQ010000018">
    <property type="protein sequence ID" value="KAG7486711.1"/>
    <property type="molecule type" value="Genomic_DNA"/>
</dbReference>
<evidence type="ECO:0000256" key="6">
    <source>
        <dbReference type="ARBA" id="ARBA00023015"/>
    </source>
</evidence>
<dbReference type="SMART" id="SM00355">
    <property type="entry name" value="ZnF_C2H2"/>
    <property type="match status" value="3"/>
</dbReference>
<accession>A0AAV6QEB4</accession>
<evidence type="ECO:0000256" key="10">
    <source>
        <dbReference type="SAM" id="MobiDB-lite"/>
    </source>
</evidence>
<feature type="compositionally biased region" description="Gly residues" evidence="10">
    <location>
        <begin position="238"/>
        <end position="251"/>
    </location>
</feature>
<keyword evidence="4 9" id="KW-0863">Zinc-finger</keyword>
<evidence type="ECO:0000256" key="4">
    <source>
        <dbReference type="ARBA" id="ARBA00022771"/>
    </source>
</evidence>
<feature type="compositionally biased region" description="Pro residues" evidence="10">
    <location>
        <begin position="380"/>
        <end position="391"/>
    </location>
</feature>
<keyword evidence="13" id="KW-1185">Reference proteome</keyword>
<evidence type="ECO:0000256" key="2">
    <source>
        <dbReference type="ARBA" id="ARBA00022723"/>
    </source>
</evidence>
<dbReference type="GO" id="GO:0003700">
    <property type="term" value="F:DNA-binding transcription factor activity"/>
    <property type="evidence" value="ECO:0007669"/>
    <property type="project" value="TreeGrafter"/>
</dbReference>
<dbReference type="GO" id="GO:0005634">
    <property type="term" value="C:nucleus"/>
    <property type="evidence" value="ECO:0007669"/>
    <property type="project" value="UniProtKB-SubCell"/>
</dbReference>
<feature type="region of interest" description="Disordered" evidence="10">
    <location>
        <begin position="67"/>
        <end position="152"/>
    </location>
</feature>
<evidence type="ECO:0000313" key="13">
    <source>
        <dbReference type="Proteomes" id="UP000693946"/>
    </source>
</evidence>
<dbReference type="GO" id="GO:0005737">
    <property type="term" value="C:cytoplasm"/>
    <property type="evidence" value="ECO:0007669"/>
    <property type="project" value="TreeGrafter"/>
</dbReference>
<dbReference type="GO" id="GO:0008270">
    <property type="term" value="F:zinc ion binding"/>
    <property type="evidence" value="ECO:0007669"/>
    <property type="project" value="UniProtKB-KW"/>
</dbReference>
<dbReference type="PROSITE" id="PS50157">
    <property type="entry name" value="ZINC_FINGER_C2H2_2"/>
    <property type="match status" value="3"/>
</dbReference>
<evidence type="ECO:0000256" key="5">
    <source>
        <dbReference type="ARBA" id="ARBA00022833"/>
    </source>
</evidence>
<feature type="region of interest" description="Disordered" evidence="10">
    <location>
        <begin position="887"/>
        <end position="920"/>
    </location>
</feature>
<dbReference type="Pfam" id="PF00096">
    <property type="entry name" value="zf-C2H2"/>
    <property type="match status" value="2"/>
</dbReference>
<comment type="subcellular location">
    <subcellularLocation>
        <location evidence="1">Nucleus</location>
    </subcellularLocation>
</comment>
<dbReference type="FunFam" id="3.30.160.60:FF:000003">
    <property type="entry name" value="Zinc finger protein 3 homolog"/>
    <property type="match status" value="1"/>
</dbReference>
<dbReference type="InterPro" id="IPR013087">
    <property type="entry name" value="Znf_C2H2_type"/>
</dbReference>
<dbReference type="PANTHER" id="PTHR16515:SF59">
    <property type="entry name" value="PR DOMAIN ZINC FINGER PROTEIN 1"/>
    <property type="match status" value="1"/>
</dbReference>